<feature type="transmembrane region" description="Helical" evidence="1">
    <location>
        <begin position="100"/>
        <end position="117"/>
    </location>
</feature>
<keyword evidence="1" id="KW-0472">Membrane</keyword>
<dbReference type="InterPro" id="IPR038765">
    <property type="entry name" value="Papain-like_cys_pep_sf"/>
</dbReference>
<organism evidence="3 4">
    <name type="scientific">Acinetobacter kyonggiensis</name>
    <dbReference type="NCBI Taxonomy" id="595670"/>
    <lineage>
        <taxon>Bacteria</taxon>
        <taxon>Pseudomonadati</taxon>
        <taxon>Pseudomonadota</taxon>
        <taxon>Gammaproteobacteria</taxon>
        <taxon>Moraxellales</taxon>
        <taxon>Moraxellaceae</taxon>
        <taxon>Acinetobacter</taxon>
    </lineage>
</organism>
<keyword evidence="1" id="KW-1133">Transmembrane helix</keyword>
<reference evidence="4" key="1">
    <citation type="submission" date="2016-10" db="EMBL/GenBank/DDBJ databases">
        <authorList>
            <person name="Varghese N."/>
            <person name="Submissions S."/>
        </authorList>
    </citation>
    <scope>NUCLEOTIDE SEQUENCE [LARGE SCALE GENOMIC DNA]</scope>
    <source>
        <strain evidence="4">ANC 5109</strain>
    </source>
</reference>
<accession>A0A1H3HE04</accession>
<feature type="transmembrane region" description="Helical" evidence="1">
    <location>
        <begin position="6"/>
        <end position="38"/>
    </location>
</feature>
<dbReference type="AlphaFoldDB" id="A0A1H3HE04"/>
<dbReference type="EMBL" id="FNPK01000004">
    <property type="protein sequence ID" value="SDY13455.1"/>
    <property type="molecule type" value="Genomic_DNA"/>
</dbReference>
<dbReference type="Gene3D" id="3.10.620.30">
    <property type="match status" value="1"/>
</dbReference>
<dbReference type="SMART" id="SM00460">
    <property type="entry name" value="TGc"/>
    <property type="match status" value="1"/>
</dbReference>
<evidence type="ECO:0000313" key="4">
    <source>
        <dbReference type="Proteomes" id="UP000199035"/>
    </source>
</evidence>
<evidence type="ECO:0000256" key="1">
    <source>
        <dbReference type="SAM" id="Phobius"/>
    </source>
</evidence>
<dbReference type="STRING" id="595670.SAMN05421643_10432"/>
<dbReference type="PANTHER" id="PTHR42736">
    <property type="entry name" value="PROTEIN-GLUTAMINE GAMMA-GLUTAMYLTRANSFERASE"/>
    <property type="match status" value="1"/>
</dbReference>
<dbReference type="InterPro" id="IPR021878">
    <property type="entry name" value="TgpA_N"/>
</dbReference>
<feature type="transmembrane region" description="Helical" evidence="1">
    <location>
        <begin position="75"/>
        <end position="93"/>
    </location>
</feature>
<feature type="transmembrane region" description="Helical" evidence="1">
    <location>
        <begin position="163"/>
        <end position="182"/>
    </location>
</feature>
<feature type="transmembrane region" description="Helical" evidence="1">
    <location>
        <begin position="50"/>
        <end position="69"/>
    </location>
</feature>
<proteinExistence type="predicted"/>
<sequence length="670" mass="77688">MIHADIRISILITMVLVFIAQVFFNPVLLSAIFALILLCLFFSLKDQNKAVAKMWTFALTTLALVTIYFSYKSFIGIEAGVAVLSTFLFAKALETKNKRDVIVLFNFALFVSASSFLYSQSIWMALIIVLCLLSCLIGLYRLQTSEFKSLENQSTALKTDAKHVARFLILALPFFILLFVFFPRLPPLWHIPIPEQRSVTGMSDSMSPGDIAELSQSTSLAFRIIGDMDKFPSRNELYWRAMVLDQYDGKTWTSSFINQQPVLENKFSGKSKRGFDYQYLAADARVMWVMGLEKSIPLETEYQLKQDWSITPIRQILRNQPIKLHWLGNTELPESALFKSNILKKINTQMPEALDEKSRQFALEMFKQSGQQPDRYVRNILQWYKGKGFVYTLSPGLLGGNRIDEFLFQSRQGFCEHYASSFTMLMRYVGIPARVVIGYQGGQLSPDQASWEVRQLDAHAWTEVQLNGKWQRIDPTAIIAPQRIDGGMQNYIENDRSILGNKEQKWKYQRFSMLKNMRIWTDYASYQWQSKVVGYTAEKQQSWLSKLGLNSAYASALVLLSSIVIVIIFYFVWIYYRNRQYVSAYEQAIQQFSKQLPQNLRKQPAETFYMWMHRLAEWVEKDQQPIFIQTAQYYQQQRFSCEFDDQQAMKFKGMLKTCASALKNTRKPLS</sequence>
<dbReference type="RefSeq" id="WP_092688133.1">
    <property type="nucleotide sequence ID" value="NZ_FNPK01000004.1"/>
</dbReference>
<protein>
    <submittedName>
        <fullName evidence="3">Transglutaminase-like superfamily protein</fullName>
    </submittedName>
</protein>
<dbReference type="InterPro" id="IPR052901">
    <property type="entry name" value="Bact_TGase-like"/>
</dbReference>
<dbReference type="InterPro" id="IPR002931">
    <property type="entry name" value="Transglutaminase-like"/>
</dbReference>
<dbReference type="Pfam" id="PF11992">
    <property type="entry name" value="TgpA_N"/>
    <property type="match status" value="1"/>
</dbReference>
<name>A0A1H3HE04_9GAMM</name>
<evidence type="ECO:0000259" key="2">
    <source>
        <dbReference type="SMART" id="SM00460"/>
    </source>
</evidence>
<feature type="transmembrane region" description="Helical" evidence="1">
    <location>
        <begin position="552"/>
        <end position="576"/>
    </location>
</feature>
<feature type="transmembrane region" description="Helical" evidence="1">
    <location>
        <begin position="123"/>
        <end position="142"/>
    </location>
</feature>
<keyword evidence="1" id="KW-0812">Transmembrane</keyword>
<feature type="domain" description="Transglutaminase-like" evidence="2">
    <location>
        <begin position="407"/>
        <end position="477"/>
    </location>
</feature>
<keyword evidence="4" id="KW-1185">Reference proteome</keyword>
<evidence type="ECO:0000313" key="3">
    <source>
        <dbReference type="EMBL" id="SDY13455.1"/>
    </source>
</evidence>
<dbReference type="SUPFAM" id="SSF54001">
    <property type="entry name" value="Cysteine proteinases"/>
    <property type="match status" value="1"/>
</dbReference>
<dbReference type="PANTHER" id="PTHR42736:SF1">
    <property type="entry name" value="PROTEIN-GLUTAMINE GAMMA-GLUTAMYLTRANSFERASE"/>
    <property type="match status" value="1"/>
</dbReference>
<dbReference type="Pfam" id="PF01841">
    <property type="entry name" value="Transglut_core"/>
    <property type="match status" value="1"/>
</dbReference>
<dbReference type="Proteomes" id="UP000199035">
    <property type="component" value="Unassembled WGS sequence"/>
</dbReference>
<gene>
    <name evidence="3" type="ORF">SAMN05421643_10432</name>
</gene>